<keyword evidence="1" id="KW-0812">Transmembrane</keyword>
<feature type="transmembrane region" description="Helical" evidence="1">
    <location>
        <begin position="43"/>
        <end position="66"/>
    </location>
</feature>
<evidence type="ECO:0000313" key="2">
    <source>
        <dbReference type="EMBL" id="CAA9521237.1"/>
    </source>
</evidence>
<organism evidence="2">
    <name type="scientific">uncultured Solirubrobacteraceae bacterium</name>
    <dbReference type="NCBI Taxonomy" id="1162706"/>
    <lineage>
        <taxon>Bacteria</taxon>
        <taxon>Bacillati</taxon>
        <taxon>Actinomycetota</taxon>
        <taxon>Thermoleophilia</taxon>
        <taxon>Solirubrobacterales</taxon>
        <taxon>Solirubrobacteraceae</taxon>
        <taxon>environmental samples</taxon>
    </lineage>
</organism>
<keyword evidence="1" id="KW-0472">Membrane</keyword>
<dbReference type="AlphaFoldDB" id="A0A6J4TDX6"/>
<evidence type="ECO:0000256" key="1">
    <source>
        <dbReference type="SAM" id="Phobius"/>
    </source>
</evidence>
<feature type="transmembrane region" description="Helical" evidence="1">
    <location>
        <begin position="78"/>
        <end position="100"/>
    </location>
</feature>
<proteinExistence type="predicted"/>
<evidence type="ECO:0008006" key="3">
    <source>
        <dbReference type="Google" id="ProtNLM"/>
    </source>
</evidence>
<protein>
    <recommendedName>
        <fullName evidence="3">DUF4383 domain-containing protein</fullName>
    </recommendedName>
</protein>
<sequence length="145" mass="14884">MDLSNKGFAQAGALVVGAVYAAAGVIGFFITGFGNFVQNTDDALLGFAINPFHNVVHLAIGIYLIIVSQVSRPVTEGALIGGGLVYLLATFLGFANSLQIISMNGAGELDNVLHLVSGSAALGLGLLSVARNAGAERTGEPLRQR</sequence>
<accession>A0A6J4TDX6</accession>
<keyword evidence="1" id="KW-1133">Transmembrane helix</keyword>
<reference evidence="2" key="1">
    <citation type="submission" date="2020-02" db="EMBL/GenBank/DDBJ databases">
        <authorList>
            <person name="Meier V. D."/>
        </authorList>
    </citation>
    <scope>NUCLEOTIDE SEQUENCE</scope>
    <source>
        <strain evidence="2">AVDCRST_MAG53</strain>
    </source>
</reference>
<feature type="transmembrane region" description="Helical" evidence="1">
    <location>
        <begin position="112"/>
        <end position="130"/>
    </location>
</feature>
<dbReference type="Pfam" id="PF14325">
    <property type="entry name" value="DUF4383"/>
    <property type="match status" value="1"/>
</dbReference>
<feature type="transmembrane region" description="Helical" evidence="1">
    <location>
        <begin position="12"/>
        <end position="37"/>
    </location>
</feature>
<dbReference type="EMBL" id="CADCVR010000102">
    <property type="protein sequence ID" value="CAA9521237.1"/>
    <property type="molecule type" value="Genomic_DNA"/>
</dbReference>
<name>A0A6J4TDX6_9ACTN</name>
<gene>
    <name evidence="2" type="ORF">AVDCRST_MAG53-3567</name>
</gene>